<keyword evidence="7 11" id="KW-0663">Pyridoxal phosphate</keyword>
<dbReference type="Pfam" id="PF00291">
    <property type="entry name" value="PALP"/>
    <property type="match status" value="1"/>
</dbReference>
<evidence type="ECO:0000256" key="4">
    <source>
        <dbReference type="ARBA" id="ARBA00011270"/>
    </source>
</evidence>
<dbReference type="PIRSF" id="PIRSF001413">
    <property type="entry name" value="Trp_syn_beta"/>
    <property type="match status" value="1"/>
</dbReference>
<comment type="subunit">
    <text evidence="4 11">Tetramer of two alpha and two beta chains.</text>
</comment>
<sequence length="390" mass="42186">MKPHTYGPYGGAYVPEVLNRPLADLTVAFDEAMADHSFTAELEHILTHYVGRATPLFHAKNLSQVYGANIFLKREDLAHTGAHKINNTIGQALLAKRMGKTRIIAETGAGQHGVASATAAALLGLECTVFMGSVDARRQEANLFRMRLLGAKIELVESGSKTLKDATSEAIRHWISTADSTHYIIGSALGPSPYPRIVQTFQSVIGREIRSQFYERFFRHPDAVIACVGGGSNAIGTFSGYYEDNQVALYGVEAGGYGIASGQHAAPISEGHTGILHGFYSYFMCDEHGNIRDTHSVSAGLDYPGVGPELAWLADKGRVEYISVTDEQALQSCMELTRHEGILPALESSHALGALQEVVRRQGDKSHIVVTLSGRGDKDMGILQEMLSGE</sequence>
<dbReference type="RefSeq" id="WP_183730059.1">
    <property type="nucleotide sequence ID" value="NZ_JACHID010000003.1"/>
</dbReference>
<comment type="similarity">
    <text evidence="3 11">Belongs to the TrpB family.</text>
</comment>
<organism evidence="13 14">
    <name type="scientific">Desulfurispira natronophila</name>
    <dbReference type="NCBI Taxonomy" id="682562"/>
    <lineage>
        <taxon>Bacteria</taxon>
        <taxon>Pseudomonadati</taxon>
        <taxon>Chrysiogenota</taxon>
        <taxon>Chrysiogenia</taxon>
        <taxon>Chrysiogenales</taxon>
        <taxon>Chrysiogenaceae</taxon>
        <taxon>Desulfurispira</taxon>
    </lineage>
</organism>
<protein>
    <recommendedName>
        <fullName evidence="11">Tryptophan synthase beta chain</fullName>
        <ecNumber evidence="11">4.2.1.20</ecNumber>
    </recommendedName>
</protein>
<comment type="function">
    <text evidence="11">The beta subunit is responsible for the synthesis of L-tryptophan from indole and L-serine.</text>
</comment>
<evidence type="ECO:0000256" key="8">
    <source>
        <dbReference type="ARBA" id="ARBA00023141"/>
    </source>
</evidence>
<evidence type="ECO:0000256" key="2">
    <source>
        <dbReference type="ARBA" id="ARBA00004733"/>
    </source>
</evidence>
<keyword evidence="6 11" id="KW-0822">Tryptophan biosynthesis</keyword>
<evidence type="ECO:0000256" key="1">
    <source>
        <dbReference type="ARBA" id="ARBA00001933"/>
    </source>
</evidence>
<dbReference type="FunFam" id="3.40.50.1100:FF:000004">
    <property type="entry name" value="Tryptophan synthase beta chain"/>
    <property type="match status" value="1"/>
</dbReference>
<evidence type="ECO:0000256" key="3">
    <source>
        <dbReference type="ARBA" id="ARBA00009982"/>
    </source>
</evidence>
<keyword evidence="8 11" id="KW-0057">Aromatic amino acid biosynthesis</keyword>
<evidence type="ECO:0000259" key="12">
    <source>
        <dbReference type="Pfam" id="PF00291"/>
    </source>
</evidence>
<dbReference type="PROSITE" id="PS00168">
    <property type="entry name" value="TRP_SYNTHASE_BETA"/>
    <property type="match status" value="1"/>
</dbReference>
<evidence type="ECO:0000256" key="7">
    <source>
        <dbReference type="ARBA" id="ARBA00022898"/>
    </source>
</evidence>
<comment type="cofactor">
    <cofactor evidence="1 11">
        <name>pyridoxal 5'-phosphate</name>
        <dbReference type="ChEBI" id="CHEBI:597326"/>
    </cofactor>
</comment>
<evidence type="ECO:0000313" key="14">
    <source>
        <dbReference type="Proteomes" id="UP000528322"/>
    </source>
</evidence>
<evidence type="ECO:0000256" key="5">
    <source>
        <dbReference type="ARBA" id="ARBA00022605"/>
    </source>
</evidence>
<name>A0A7W7Y3T2_9BACT</name>
<dbReference type="HAMAP" id="MF_00133">
    <property type="entry name" value="Trp_synth_beta"/>
    <property type="match status" value="1"/>
</dbReference>
<dbReference type="GO" id="GO:0005737">
    <property type="term" value="C:cytoplasm"/>
    <property type="evidence" value="ECO:0007669"/>
    <property type="project" value="TreeGrafter"/>
</dbReference>
<dbReference type="InterPro" id="IPR006653">
    <property type="entry name" value="Trp_synth_b_CS"/>
</dbReference>
<dbReference type="InterPro" id="IPR001926">
    <property type="entry name" value="TrpB-like_PALP"/>
</dbReference>
<dbReference type="PANTHER" id="PTHR48077">
    <property type="entry name" value="TRYPTOPHAN SYNTHASE-RELATED"/>
    <property type="match status" value="1"/>
</dbReference>
<dbReference type="GO" id="GO:0004834">
    <property type="term" value="F:tryptophan synthase activity"/>
    <property type="evidence" value="ECO:0007669"/>
    <property type="project" value="UniProtKB-UniRule"/>
</dbReference>
<dbReference type="Gene3D" id="3.40.50.1100">
    <property type="match status" value="2"/>
</dbReference>
<dbReference type="InterPro" id="IPR006654">
    <property type="entry name" value="Trp_synth_beta"/>
</dbReference>
<dbReference type="Proteomes" id="UP000528322">
    <property type="component" value="Unassembled WGS sequence"/>
</dbReference>
<dbReference type="EMBL" id="JACHID010000003">
    <property type="protein sequence ID" value="MBB5021414.1"/>
    <property type="molecule type" value="Genomic_DNA"/>
</dbReference>
<feature type="modified residue" description="N6-(pyridoxal phosphate)lysine" evidence="11">
    <location>
        <position position="84"/>
    </location>
</feature>
<dbReference type="EC" id="4.2.1.20" evidence="11"/>
<dbReference type="SUPFAM" id="SSF53686">
    <property type="entry name" value="Tryptophan synthase beta subunit-like PLP-dependent enzymes"/>
    <property type="match status" value="1"/>
</dbReference>
<evidence type="ECO:0000256" key="6">
    <source>
        <dbReference type="ARBA" id="ARBA00022822"/>
    </source>
</evidence>
<keyword evidence="14" id="KW-1185">Reference proteome</keyword>
<accession>A0A7W7Y3T2</accession>
<dbReference type="UniPathway" id="UPA00035">
    <property type="reaction ID" value="UER00044"/>
</dbReference>
<comment type="caution">
    <text evidence="13">The sequence shown here is derived from an EMBL/GenBank/DDBJ whole genome shotgun (WGS) entry which is preliminary data.</text>
</comment>
<evidence type="ECO:0000256" key="9">
    <source>
        <dbReference type="ARBA" id="ARBA00023239"/>
    </source>
</evidence>
<proteinExistence type="inferred from homology"/>
<dbReference type="PANTHER" id="PTHR48077:SF3">
    <property type="entry name" value="TRYPTOPHAN SYNTHASE"/>
    <property type="match status" value="1"/>
</dbReference>
<dbReference type="InterPro" id="IPR023026">
    <property type="entry name" value="Trp_synth_beta/beta-like"/>
</dbReference>
<comment type="pathway">
    <text evidence="2 11">Amino-acid biosynthesis; L-tryptophan biosynthesis; L-tryptophan from chorismate: step 5/5.</text>
</comment>
<gene>
    <name evidence="11" type="primary">trpB</name>
    <name evidence="13" type="ORF">HNR37_000723</name>
</gene>
<keyword evidence="9 11" id="KW-0456">Lyase</keyword>
<dbReference type="CDD" id="cd06446">
    <property type="entry name" value="Trp-synth_B"/>
    <property type="match status" value="1"/>
</dbReference>
<feature type="domain" description="Tryptophan synthase beta chain-like PALP" evidence="12">
    <location>
        <begin position="52"/>
        <end position="374"/>
    </location>
</feature>
<dbReference type="FunFam" id="3.40.50.1100:FF:000001">
    <property type="entry name" value="Tryptophan synthase beta chain"/>
    <property type="match status" value="1"/>
</dbReference>
<comment type="catalytic activity">
    <reaction evidence="10 11">
        <text>(1S,2R)-1-C-(indol-3-yl)glycerol 3-phosphate + L-serine = D-glyceraldehyde 3-phosphate + L-tryptophan + H2O</text>
        <dbReference type="Rhea" id="RHEA:10532"/>
        <dbReference type="ChEBI" id="CHEBI:15377"/>
        <dbReference type="ChEBI" id="CHEBI:33384"/>
        <dbReference type="ChEBI" id="CHEBI:57912"/>
        <dbReference type="ChEBI" id="CHEBI:58866"/>
        <dbReference type="ChEBI" id="CHEBI:59776"/>
        <dbReference type="EC" id="4.2.1.20"/>
    </reaction>
</comment>
<dbReference type="NCBIfam" id="TIGR00263">
    <property type="entry name" value="trpB"/>
    <property type="match status" value="1"/>
</dbReference>
<dbReference type="AlphaFoldDB" id="A0A7W7Y3T2"/>
<evidence type="ECO:0000256" key="10">
    <source>
        <dbReference type="ARBA" id="ARBA00049047"/>
    </source>
</evidence>
<keyword evidence="5 11" id="KW-0028">Amino-acid biosynthesis</keyword>
<evidence type="ECO:0000313" key="13">
    <source>
        <dbReference type="EMBL" id="MBB5021414.1"/>
    </source>
</evidence>
<reference evidence="13 14" key="1">
    <citation type="submission" date="2020-08" db="EMBL/GenBank/DDBJ databases">
        <title>Genomic Encyclopedia of Type Strains, Phase IV (KMG-IV): sequencing the most valuable type-strain genomes for metagenomic binning, comparative biology and taxonomic classification.</title>
        <authorList>
            <person name="Goeker M."/>
        </authorList>
    </citation>
    <scope>NUCLEOTIDE SEQUENCE [LARGE SCALE GENOMIC DNA]</scope>
    <source>
        <strain evidence="13 14">DSM 22071</strain>
    </source>
</reference>
<evidence type="ECO:0000256" key="11">
    <source>
        <dbReference type="HAMAP-Rule" id="MF_00133"/>
    </source>
</evidence>
<dbReference type="InterPro" id="IPR036052">
    <property type="entry name" value="TrpB-like_PALP_sf"/>
</dbReference>